<sequence length="167" mass="18551">MLTASRFNWALGILDVKKSEKLLDIGCGSGVLAAMIASTLTSGKVVAIDKSSAMVGKAQKRLRDFIASSHAEVYKSDFAHFNSGSSFNKIVAFNVNFFWKKPNEAEFQVLKKMMRRRAELFVFYDAPGKIKSTMVDAIAECLEEHAFNIVEMEFTKSNNGVCFKACL</sequence>
<keyword evidence="1 3" id="KW-0808">Transferase</keyword>
<dbReference type="GO" id="GO:0008168">
    <property type="term" value="F:methyltransferase activity"/>
    <property type="evidence" value="ECO:0007669"/>
    <property type="project" value="UniProtKB-KW"/>
</dbReference>
<name>A0A364Y627_9BACT</name>
<dbReference type="SUPFAM" id="SSF53335">
    <property type="entry name" value="S-adenosyl-L-methionine-dependent methyltransferases"/>
    <property type="match status" value="1"/>
</dbReference>
<dbReference type="Proteomes" id="UP000251889">
    <property type="component" value="Unassembled WGS sequence"/>
</dbReference>
<evidence type="ECO:0000313" key="3">
    <source>
        <dbReference type="EMBL" id="RAW02329.1"/>
    </source>
</evidence>
<keyword evidence="4" id="KW-1185">Reference proteome</keyword>
<keyword evidence="3" id="KW-0489">Methyltransferase</keyword>
<organism evidence="3 4">
    <name type="scientific">Pseudochryseolinea flava</name>
    <dbReference type="NCBI Taxonomy" id="2059302"/>
    <lineage>
        <taxon>Bacteria</taxon>
        <taxon>Pseudomonadati</taxon>
        <taxon>Bacteroidota</taxon>
        <taxon>Cytophagia</taxon>
        <taxon>Cytophagales</taxon>
        <taxon>Fulvivirgaceae</taxon>
        <taxon>Pseudochryseolinea</taxon>
    </lineage>
</organism>
<reference evidence="3 4" key="1">
    <citation type="submission" date="2018-06" db="EMBL/GenBank/DDBJ databases">
        <title>Chryseolinea flavus sp. nov., a member of the phylum Bacteroidetes isolated from soil.</title>
        <authorList>
            <person name="Li Y."/>
            <person name="Wang J."/>
        </authorList>
    </citation>
    <scope>NUCLEOTIDE SEQUENCE [LARGE SCALE GENOMIC DNA]</scope>
    <source>
        <strain evidence="3 4">SDU1-6</strain>
    </source>
</reference>
<dbReference type="GO" id="GO:0032259">
    <property type="term" value="P:methylation"/>
    <property type="evidence" value="ECO:0007669"/>
    <property type="project" value="UniProtKB-KW"/>
</dbReference>
<dbReference type="PANTHER" id="PTHR43861">
    <property type="entry name" value="TRANS-ACONITATE 2-METHYLTRANSFERASE-RELATED"/>
    <property type="match status" value="1"/>
</dbReference>
<dbReference type="InterPro" id="IPR029063">
    <property type="entry name" value="SAM-dependent_MTases_sf"/>
</dbReference>
<evidence type="ECO:0000259" key="2">
    <source>
        <dbReference type="Pfam" id="PF13649"/>
    </source>
</evidence>
<dbReference type="RefSeq" id="WP_112746151.1">
    <property type="nucleotide sequence ID" value="NZ_QMFY01000002.1"/>
</dbReference>
<proteinExistence type="predicted"/>
<accession>A0A364Y627</accession>
<dbReference type="AlphaFoldDB" id="A0A364Y627"/>
<evidence type="ECO:0000313" key="4">
    <source>
        <dbReference type="Proteomes" id="UP000251889"/>
    </source>
</evidence>
<feature type="domain" description="Methyltransferase" evidence="2">
    <location>
        <begin position="23"/>
        <end position="113"/>
    </location>
</feature>
<gene>
    <name evidence="3" type="primary">mraW</name>
    <name evidence="3" type="ORF">DQQ10_07285</name>
</gene>
<evidence type="ECO:0000256" key="1">
    <source>
        <dbReference type="ARBA" id="ARBA00022679"/>
    </source>
</evidence>
<dbReference type="EC" id="2.1.1.199" evidence="3"/>
<dbReference type="Pfam" id="PF13649">
    <property type="entry name" value="Methyltransf_25"/>
    <property type="match status" value="1"/>
</dbReference>
<dbReference type="OrthoDB" id="9789123at2"/>
<dbReference type="EMBL" id="QMFY01000002">
    <property type="protein sequence ID" value="RAW02329.1"/>
    <property type="molecule type" value="Genomic_DNA"/>
</dbReference>
<protein>
    <submittedName>
        <fullName evidence="3">16S rRNA (Cytosine(1402)-N(4))-methyltransferase</fullName>
        <ecNumber evidence="3">2.1.1.199</ecNumber>
    </submittedName>
</protein>
<comment type="caution">
    <text evidence="3">The sequence shown here is derived from an EMBL/GenBank/DDBJ whole genome shotgun (WGS) entry which is preliminary data.</text>
</comment>
<dbReference type="CDD" id="cd02440">
    <property type="entry name" value="AdoMet_MTases"/>
    <property type="match status" value="1"/>
</dbReference>
<dbReference type="InterPro" id="IPR041698">
    <property type="entry name" value="Methyltransf_25"/>
</dbReference>
<dbReference type="Gene3D" id="3.40.50.150">
    <property type="entry name" value="Vaccinia Virus protein VP39"/>
    <property type="match status" value="1"/>
</dbReference>